<sequence>MASAQVGKKPAQQRSKSPVTSPPPTKSLSAATLGAMEALVPDVIPKPAKQVLTVKFKNGVEVRMGNTLTCDQTSAAPESVSFKGPSSAFYTVVMVDPDAPSRAAARFRHWRHWLVLNVPNSCDIKAGDTITQYAGPSPPKGTGPHRYALIVYSQGTHRITERDASVPEARGAFNLNQFVTVNKLGDPLAVNYFVCERS</sequence>
<organism evidence="3">
    <name type="scientific">Rhipicephalus appendiculatus</name>
    <name type="common">Brown ear tick</name>
    <dbReference type="NCBI Taxonomy" id="34631"/>
    <lineage>
        <taxon>Eukaryota</taxon>
        <taxon>Metazoa</taxon>
        <taxon>Ecdysozoa</taxon>
        <taxon>Arthropoda</taxon>
        <taxon>Chelicerata</taxon>
        <taxon>Arachnida</taxon>
        <taxon>Acari</taxon>
        <taxon>Parasitiformes</taxon>
        <taxon>Ixodida</taxon>
        <taxon>Ixodoidea</taxon>
        <taxon>Ixodidae</taxon>
        <taxon>Rhipicephalinae</taxon>
        <taxon>Rhipicephalus</taxon>
        <taxon>Rhipicephalus</taxon>
    </lineage>
</organism>
<dbReference type="Gene3D" id="3.90.280.10">
    <property type="entry name" value="PEBP-like"/>
    <property type="match status" value="1"/>
</dbReference>
<evidence type="ECO:0000256" key="2">
    <source>
        <dbReference type="SAM" id="MobiDB-lite"/>
    </source>
</evidence>
<dbReference type="InterPro" id="IPR036610">
    <property type="entry name" value="PEBP-like_sf"/>
</dbReference>
<name>A0A131YIB2_RHIAP</name>
<protein>
    <submittedName>
        <fullName evidence="3">Phosphatidylethanolamine binding protein</fullName>
    </submittedName>
</protein>
<dbReference type="SUPFAM" id="SSF49777">
    <property type="entry name" value="PEBP-like"/>
    <property type="match status" value="1"/>
</dbReference>
<evidence type="ECO:0000313" key="3">
    <source>
        <dbReference type="EMBL" id="JAP77826.1"/>
    </source>
</evidence>
<dbReference type="PANTHER" id="PTHR11362">
    <property type="entry name" value="PHOSPHATIDYLETHANOLAMINE-BINDING PROTEIN"/>
    <property type="match status" value="1"/>
</dbReference>
<dbReference type="CDD" id="cd00866">
    <property type="entry name" value="PEBP_euk"/>
    <property type="match status" value="1"/>
</dbReference>
<dbReference type="PROSITE" id="PS01220">
    <property type="entry name" value="PBP"/>
    <property type="match status" value="1"/>
</dbReference>
<feature type="region of interest" description="Disordered" evidence="2">
    <location>
        <begin position="1"/>
        <end position="27"/>
    </location>
</feature>
<dbReference type="InterPro" id="IPR035810">
    <property type="entry name" value="PEBP_euk"/>
</dbReference>
<reference evidence="3" key="1">
    <citation type="journal article" date="2016" name="Ticks Tick Borne Dis.">
        <title>De novo assembly and annotation of the salivary gland transcriptome of Rhipicephalus appendiculatus male and female ticks during blood feeding.</title>
        <authorList>
            <person name="de Castro M.H."/>
            <person name="de Klerk D."/>
            <person name="Pienaar R."/>
            <person name="Latif A.A."/>
            <person name="Rees D.J."/>
            <person name="Mans B.J."/>
        </authorList>
    </citation>
    <scope>NUCLEOTIDE SEQUENCE</scope>
    <source>
        <tissue evidence="3">Salivary glands</tissue>
    </source>
</reference>
<dbReference type="InterPro" id="IPR001858">
    <property type="entry name" value="Phosphatidylethanolamine-bd_CS"/>
</dbReference>
<dbReference type="AlphaFoldDB" id="A0A131YIB2"/>
<comment type="similarity">
    <text evidence="1">Belongs to the phosphatidylethanolamine-binding protein family.</text>
</comment>
<evidence type="ECO:0000256" key="1">
    <source>
        <dbReference type="ARBA" id="ARBA00007091"/>
    </source>
</evidence>
<dbReference type="EMBL" id="GEDV01010731">
    <property type="protein sequence ID" value="JAP77826.1"/>
    <property type="molecule type" value="Transcribed_RNA"/>
</dbReference>
<dbReference type="Pfam" id="PF01161">
    <property type="entry name" value="PBP"/>
    <property type="match status" value="1"/>
</dbReference>
<proteinExistence type="inferred from homology"/>
<dbReference type="PANTHER" id="PTHR11362:SF82">
    <property type="entry name" value="PHOSPHATIDYLETHANOLAMINE-BINDING PROTEIN 4"/>
    <property type="match status" value="1"/>
</dbReference>
<dbReference type="InterPro" id="IPR008914">
    <property type="entry name" value="PEBP"/>
</dbReference>
<accession>A0A131YIB2</accession>